<dbReference type="PROSITE" id="PS50931">
    <property type="entry name" value="HTH_LYSR"/>
    <property type="match status" value="1"/>
</dbReference>
<dbReference type="InterPro" id="IPR036390">
    <property type="entry name" value="WH_DNA-bd_sf"/>
</dbReference>
<dbReference type="RefSeq" id="WP_045549768.1">
    <property type="nucleotide sequence ID" value="NZ_JZDQ02000007.1"/>
</dbReference>
<accession>A0A1J4N7W0</accession>
<evidence type="ECO:0000259" key="5">
    <source>
        <dbReference type="PROSITE" id="PS50931"/>
    </source>
</evidence>
<keyword evidence="3" id="KW-0238">DNA-binding</keyword>
<dbReference type="Pfam" id="PF03466">
    <property type="entry name" value="LysR_substrate"/>
    <property type="match status" value="1"/>
</dbReference>
<dbReference type="Proteomes" id="UP000033772">
    <property type="component" value="Unassembled WGS sequence"/>
</dbReference>
<dbReference type="Pfam" id="PF00126">
    <property type="entry name" value="HTH_1"/>
    <property type="match status" value="1"/>
</dbReference>
<gene>
    <name evidence="6" type="ORF">UG56_006160</name>
</gene>
<dbReference type="Gene3D" id="3.40.190.290">
    <property type="match status" value="1"/>
</dbReference>
<keyword evidence="7" id="KW-1185">Reference proteome</keyword>
<dbReference type="InterPro" id="IPR005119">
    <property type="entry name" value="LysR_subst-bd"/>
</dbReference>
<evidence type="ECO:0000256" key="3">
    <source>
        <dbReference type="ARBA" id="ARBA00023125"/>
    </source>
</evidence>
<dbReference type="CDD" id="cd05466">
    <property type="entry name" value="PBP2_LTTR_substrate"/>
    <property type="match status" value="1"/>
</dbReference>
<evidence type="ECO:0000313" key="7">
    <source>
        <dbReference type="Proteomes" id="UP000033772"/>
    </source>
</evidence>
<dbReference type="SUPFAM" id="SSF53850">
    <property type="entry name" value="Periplasmic binding protein-like II"/>
    <property type="match status" value="1"/>
</dbReference>
<protein>
    <recommendedName>
        <fullName evidence="5">HTH lysR-type domain-containing protein</fullName>
    </recommendedName>
</protein>
<keyword evidence="2" id="KW-0805">Transcription regulation</keyword>
<proteinExistence type="inferred from homology"/>
<comment type="similarity">
    <text evidence="1">Belongs to the LysR transcriptional regulatory family.</text>
</comment>
<dbReference type="PANTHER" id="PTHR30126:SF39">
    <property type="entry name" value="HTH-TYPE TRANSCRIPTIONAL REGULATOR CYSL"/>
    <property type="match status" value="1"/>
</dbReference>
<dbReference type="OrthoDB" id="8417889at2"/>
<sequence length="297" mass="31737">MTSLDLWEAFAHAYRERSISAAARRLDLSQPAVTARIRKLEHELGATLFERSRTGLVPTGRADALAARITPLVDQLRGAVGTEPAIGPASIRIGGAADVMASRVVPALAPLVREGLDVSVTTGLAQDLLDDLAADRLDLVVSSVRPTDERLRSTALVDEEFLLVAAPALAAQVDPAELEQDPLRALASVPLAAYSPDLPIIRRYWLTEFDERPTNRTALVLPDLRGLLRAVVAGIGASVLPRYLVDGALADGTVVRLHEPRLGPLNTLWLVTGPDAPPAVDHVRRHLSAEAAGWAST</sequence>
<dbReference type="GO" id="GO:0000976">
    <property type="term" value="F:transcription cis-regulatory region binding"/>
    <property type="evidence" value="ECO:0007669"/>
    <property type="project" value="TreeGrafter"/>
</dbReference>
<name>A0A1J4N7W0_9ACTN</name>
<dbReference type="PANTHER" id="PTHR30126">
    <property type="entry name" value="HTH-TYPE TRANSCRIPTIONAL REGULATOR"/>
    <property type="match status" value="1"/>
</dbReference>
<dbReference type="SUPFAM" id="SSF46785">
    <property type="entry name" value="Winged helix' DNA-binding domain"/>
    <property type="match status" value="1"/>
</dbReference>
<dbReference type="Gene3D" id="1.10.10.10">
    <property type="entry name" value="Winged helix-like DNA-binding domain superfamily/Winged helix DNA-binding domain"/>
    <property type="match status" value="1"/>
</dbReference>
<dbReference type="EMBL" id="JZDQ02000007">
    <property type="protein sequence ID" value="OIJ27596.1"/>
    <property type="molecule type" value="Genomic_DNA"/>
</dbReference>
<reference evidence="6" key="1">
    <citation type="submission" date="2016-10" db="EMBL/GenBank/DDBJ databases">
        <title>Draft Genome Sequence of Nocardioides luteus Strain BAFB, an Alkane-Degrading Bacterium Isolated from JP-7 Polluted Soil.</title>
        <authorList>
            <person name="Brown L."/>
            <person name="Ruiz O.N."/>
            <person name="Gunasekera T."/>
        </authorList>
    </citation>
    <scope>NUCLEOTIDE SEQUENCE [LARGE SCALE GENOMIC DNA]</scope>
    <source>
        <strain evidence="6">BAFB</strain>
    </source>
</reference>
<evidence type="ECO:0000256" key="2">
    <source>
        <dbReference type="ARBA" id="ARBA00023015"/>
    </source>
</evidence>
<dbReference type="STRING" id="1844.UG56_006160"/>
<dbReference type="GO" id="GO:0003700">
    <property type="term" value="F:DNA-binding transcription factor activity"/>
    <property type="evidence" value="ECO:0007669"/>
    <property type="project" value="InterPro"/>
</dbReference>
<dbReference type="PRINTS" id="PR00039">
    <property type="entry name" value="HTHLYSR"/>
</dbReference>
<feature type="domain" description="HTH lysR-type" evidence="5">
    <location>
        <begin position="1"/>
        <end position="59"/>
    </location>
</feature>
<evidence type="ECO:0000256" key="4">
    <source>
        <dbReference type="ARBA" id="ARBA00023163"/>
    </source>
</evidence>
<comment type="caution">
    <text evidence="6">The sequence shown here is derived from an EMBL/GenBank/DDBJ whole genome shotgun (WGS) entry which is preliminary data.</text>
</comment>
<dbReference type="InterPro" id="IPR000847">
    <property type="entry name" value="LysR_HTH_N"/>
</dbReference>
<organism evidence="6 7">
    <name type="scientific">Nocardioides luteus</name>
    <dbReference type="NCBI Taxonomy" id="1844"/>
    <lineage>
        <taxon>Bacteria</taxon>
        <taxon>Bacillati</taxon>
        <taxon>Actinomycetota</taxon>
        <taxon>Actinomycetes</taxon>
        <taxon>Propionibacteriales</taxon>
        <taxon>Nocardioidaceae</taxon>
        <taxon>Nocardioides</taxon>
    </lineage>
</organism>
<dbReference type="InterPro" id="IPR036388">
    <property type="entry name" value="WH-like_DNA-bd_sf"/>
</dbReference>
<dbReference type="AlphaFoldDB" id="A0A1J4N7W0"/>
<keyword evidence="4" id="KW-0804">Transcription</keyword>
<evidence type="ECO:0000313" key="6">
    <source>
        <dbReference type="EMBL" id="OIJ27596.1"/>
    </source>
</evidence>
<evidence type="ECO:0000256" key="1">
    <source>
        <dbReference type="ARBA" id="ARBA00009437"/>
    </source>
</evidence>